<dbReference type="AlphaFoldDB" id="A0A6A7AZZ4"/>
<accession>A0A6A7AZZ4</accession>
<feature type="chain" id="PRO_5025427789" evidence="1">
    <location>
        <begin position="22"/>
        <end position="124"/>
    </location>
</feature>
<name>A0A6A7AZZ4_9PLEO</name>
<evidence type="ECO:0000313" key="3">
    <source>
        <dbReference type="Proteomes" id="UP000799423"/>
    </source>
</evidence>
<protein>
    <submittedName>
        <fullName evidence="2">Uncharacterized protein</fullName>
    </submittedName>
</protein>
<feature type="signal peptide" evidence="1">
    <location>
        <begin position="1"/>
        <end position="21"/>
    </location>
</feature>
<dbReference type="EMBL" id="MU006315">
    <property type="protein sequence ID" value="KAF2848856.1"/>
    <property type="molecule type" value="Genomic_DNA"/>
</dbReference>
<gene>
    <name evidence="2" type="ORF">T440DRAFT_480648</name>
</gene>
<keyword evidence="3" id="KW-1185">Reference proteome</keyword>
<keyword evidence="1" id="KW-0732">Signal</keyword>
<organism evidence="2 3">
    <name type="scientific">Plenodomus tracheiphilus IPT5</name>
    <dbReference type="NCBI Taxonomy" id="1408161"/>
    <lineage>
        <taxon>Eukaryota</taxon>
        <taxon>Fungi</taxon>
        <taxon>Dikarya</taxon>
        <taxon>Ascomycota</taxon>
        <taxon>Pezizomycotina</taxon>
        <taxon>Dothideomycetes</taxon>
        <taxon>Pleosporomycetidae</taxon>
        <taxon>Pleosporales</taxon>
        <taxon>Pleosporineae</taxon>
        <taxon>Leptosphaeriaceae</taxon>
        <taxon>Plenodomus</taxon>
    </lineage>
</organism>
<evidence type="ECO:0000256" key="1">
    <source>
        <dbReference type="SAM" id="SignalP"/>
    </source>
</evidence>
<sequence length="124" mass="13458">MQFPTTLLFSAILASTASASALNFLTWNCTNCQDNATCSQTNYQNVYPGPVPNNCMALRSPFPLGLKVFSKESCPAGQVSLYAQPGCTDAPLTYTLESRFPSPGNPTCHNETALATRAYFRIFC</sequence>
<dbReference type="OrthoDB" id="3771256at2759"/>
<reference evidence="2" key="1">
    <citation type="submission" date="2020-01" db="EMBL/GenBank/DDBJ databases">
        <authorList>
            <consortium name="DOE Joint Genome Institute"/>
            <person name="Haridas S."/>
            <person name="Albert R."/>
            <person name="Binder M."/>
            <person name="Bloem J."/>
            <person name="Labutti K."/>
            <person name="Salamov A."/>
            <person name="Andreopoulos B."/>
            <person name="Baker S.E."/>
            <person name="Barry K."/>
            <person name="Bills G."/>
            <person name="Bluhm B.H."/>
            <person name="Cannon C."/>
            <person name="Castanera R."/>
            <person name="Culley D.E."/>
            <person name="Daum C."/>
            <person name="Ezra D."/>
            <person name="Gonzalez J.B."/>
            <person name="Henrissat B."/>
            <person name="Kuo A."/>
            <person name="Liang C."/>
            <person name="Lipzen A."/>
            <person name="Lutzoni F."/>
            <person name="Magnuson J."/>
            <person name="Mondo S."/>
            <person name="Nolan M."/>
            <person name="Ohm R."/>
            <person name="Pangilinan J."/>
            <person name="Park H.-J."/>
            <person name="Ramirez L."/>
            <person name="Alfaro M."/>
            <person name="Sun H."/>
            <person name="Tritt A."/>
            <person name="Yoshinaga Y."/>
            <person name="Zwiers L.-H."/>
            <person name="Turgeon B.G."/>
            <person name="Goodwin S.B."/>
            <person name="Spatafora J.W."/>
            <person name="Crous P.W."/>
            <person name="Grigoriev I.V."/>
        </authorList>
    </citation>
    <scope>NUCLEOTIDE SEQUENCE</scope>
    <source>
        <strain evidence="2">IPT5</strain>
    </source>
</reference>
<evidence type="ECO:0000313" key="2">
    <source>
        <dbReference type="EMBL" id="KAF2848856.1"/>
    </source>
</evidence>
<dbReference type="Proteomes" id="UP000799423">
    <property type="component" value="Unassembled WGS sequence"/>
</dbReference>
<proteinExistence type="predicted"/>